<dbReference type="Pfam" id="PF00067">
    <property type="entry name" value="p450"/>
    <property type="match status" value="1"/>
</dbReference>
<accession>A0AA41SMJ7</accession>
<comment type="cofactor">
    <cofactor evidence="5">
        <name>heme</name>
        <dbReference type="ChEBI" id="CHEBI:30413"/>
    </cofactor>
</comment>
<evidence type="ECO:0000313" key="8">
    <source>
        <dbReference type="Proteomes" id="UP001177140"/>
    </source>
</evidence>
<evidence type="ECO:0000313" key="7">
    <source>
        <dbReference type="EMBL" id="MCL7037645.1"/>
    </source>
</evidence>
<dbReference type="InterPro" id="IPR001128">
    <property type="entry name" value="Cyt_P450"/>
</dbReference>
<gene>
    <name evidence="7" type="ORF">MKW94_017365</name>
</gene>
<evidence type="ECO:0000256" key="4">
    <source>
        <dbReference type="ARBA" id="ARBA00023004"/>
    </source>
</evidence>
<comment type="similarity">
    <text evidence="1 6">Belongs to the cytochrome P450 family.</text>
</comment>
<sequence>MAHTAFISGDFKDLLSNISRKVVEDQLVPFLVHIAKTGTTIDLQEVCLRFSFDVNMNAIFGMHSNYLSIELPSSDLAEAIDVAQEAVFYRHTMPMFSWKLMRLFGIGREGEVPKASETVNAYIYEYISQKRRNLVNGVKTFDLLSSYINSMQELKRTTASSPHKNEDKFLKDSMLSLFIAGKDTIGSGLIWFLWLVSKTPSIEKKILEELKLLMSSKTGKQFEHHEWPRVFDSDDINGLVYLHAALCESLRLYPPVPHNSKTVLNEAVLPDGSHIKPGMQILISFYSVGRMPWIWGEDCLQFRPERWIDDDGKLNRHEHTSKFFTFNLGPRTCLGKDMSFTQMKSVAAAVLFNFQVQVLEGQHVRPKPAITLHMENGLKVKIQKRVN</sequence>
<dbReference type="GO" id="GO:0033075">
    <property type="term" value="P:isoquinoline alkaloid biosynthetic process"/>
    <property type="evidence" value="ECO:0007669"/>
    <property type="project" value="UniProtKB-ARBA"/>
</dbReference>
<dbReference type="InterPro" id="IPR017972">
    <property type="entry name" value="Cyt_P450_CS"/>
</dbReference>
<evidence type="ECO:0000256" key="5">
    <source>
        <dbReference type="PIRSR" id="PIRSR602401-1"/>
    </source>
</evidence>
<comment type="caution">
    <text evidence="7">The sequence shown here is derived from an EMBL/GenBank/DDBJ whole genome shotgun (WGS) entry which is preliminary data.</text>
</comment>
<dbReference type="GO" id="GO:0016705">
    <property type="term" value="F:oxidoreductase activity, acting on paired donors, with incorporation or reduction of molecular oxygen"/>
    <property type="evidence" value="ECO:0007669"/>
    <property type="project" value="InterPro"/>
</dbReference>
<keyword evidence="2 5" id="KW-0479">Metal-binding</keyword>
<dbReference type="PRINTS" id="PR00463">
    <property type="entry name" value="EP450I"/>
</dbReference>
<dbReference type="GO" id="GO:0004497">
    <property type="term" value="F:monooxygenase activity"/>
    <property type="evidence" value="ECO:0007669"/>
    <property type="project" value="UniProtKB-KW"/>
</dbReference>
<name>A0AA41SMJ7_PAPNU</name>
<proteinExistence type="inferred from homology"/>
<dbReference type="EMBL" id="JAJJMA010181440">
    <property type="protein sequence ID" value="MCL7037645.1"/>
    <property type="molecule type" value="Genomic_DNA"/>
</dbReference>
<dbReference type="PROSITE" id="PS00086">
    <property type="entry name" value="CYTOCHROME_P450"/>
    <property type="match status" value="1"/>
</dbReference>
<dbReference type="AlphaFoldDB" id="A0AA41SMJ7"/>
<evidence type="ECO:0008006" key="9">
    <source>
        <dbReference type="Google" id="ProtNLM"/>
    </source>
</evidence>
<dbReference type="InterPro" id="IPR036396">
    <property type="entry name" value="Cyt_P450_sf"/>
</dbReference>
<dbReference type="Proteomes" id="UP001177140">
    <property type="component" value="Unassembled WGS sequence"/>
</dbReference>
<keyword evidence="4 5" id="KW-0408">Iron</keyword>
<dbReference type="PRINTS" id="PR00385">
    <property type="entry name" value="P450"/>
</dbReference>
<evidence type="ECO:0000256" key="2">
    <source>
        <dbReference type="ARBA" id="ARBA00022723"/>
    </source>
</evidence>
<dbReference type="GO" id="GO:0020037">
    <property type="term" value="F:heme binding"/>
    <property type="evidence" value="ECO:0007669"/>
    <property type="project" value="InterPro"/>
</dbReference>
<dbReference type="InterPro" id="IPR002401">
    <property type="entry name" value="Cyt_P450_E_grp-I"/>
</dbReference>
<evidence type="ECO:0000256" key="1">
    <source>
        <dbReference type="ARBA" id="ARBA00010617"/>
    </source>
</evidence>
<keyword evidence="6" id="KW-0503">Monooxygenase</keyword>
<feature type="binding site" description="axial binding residue" evidence="5">
    <location>
        <position position="333"/>
    </location>
    <ligand>
        <name>heme</name>
        <dbReference type="ChEBI" id="CHEBI:30413"/>
    </ligand>
    <ligandPart>
        <name>Fe</name>
        <dbReference type="ChEBI" id="CHEBI:18248"/>
    </ligandPart>
</feature>
<dbReference type="GO" id="GO:0005506">
    <property type="term" value="F:iron ion binding"/>
    <property type="evidence" value="ECO:0007669"/>
    <property type="project" value="InterPro"/>
</dbReference>
<keyword evidence="8" id="KW-1185">Reference proteome</keyword>
<dbReference type="SUPFAM" id="SSF48264">
    <property type="entry name" value="Cytochrome P450"/>
    <property type="match status" value="1"/>
</dbReference>
<reference evidence="7" key="1">
    <citation type="submission" date="2022-03" db="EMBL/GenBank/DDBJ databases">
        <title>A functionally conserved STORR gene fusion in Papaver species that diverged 16.8 million years ago.</title>
        <authorList>
            <person name="Catania T."/>
        </authorList>
    </citation>
    <scope>NUCLEOTIDE SEQUENCE</scope>
    <source>
        <strain evidence="7">S-191538</strain>
    </source>
</reference>
<keyword evidence="5 6" id="KW-0349">Heme</keyword>
<dbReference type="Gene3D" id="1.10.630.10">
    <property type="entry name" value="Cytochrome P450"/>
    <property type="match status" value="1"/>
</dbReference>
<dbReference type="GO" id="GO:0006629">
    <property type="term" value="P:lipid metabolic process"/>
    <property type="evidence" value="ECO:0007669"/>
    <property type="project" value="UniProtKB-ARBA"/>
</dbReference>
<keyword evidence="3 6" id="KW-0560">Oxidoreductase</keyword>
<dbReference type="PANTHER" id="PTHR24296">
    <property type="entry name" value="CYTOCHROME P450"/>
    <property type="match status" value="1"/>
</dbReference>
<evidence type="ECO:0000256" key="6">
    <source>
        <dbReference type="RuleBase" id="RU000461"/>
    </source>
</evidence>
<evidence type="ECO:0000256" key="3">
    <source>
        <dbReference type="ARBA" id="ARBA00023002"/>
    </source>
</evidence>
<protein>
    <recommendedName>
        <fullName evidence="9">Cytochrome P450</fullName>
    </recommendedName>
</protein>
<organism evidence="7 8">
    <name type="scientific">Papaver nudicaule</name>
    <name type="common">Iceland poppy</name>
    <dbReference type="NCBI Taxonomy" id="74823"/>
    <lineage>
        <taxon>Eukaryota</taxon>
        <taxon>Viridiplantae</taxon>
        <taxon>Streptophyta</taxon>
        <taxon>Embryophyta</taxon>
        <taxon>Tracheophyta</taxon>
        <taxon>Spermatophyta</taxon>
        <taxon>Magnoliopsida</taxon>
        <taxon>Ranunculales</taxon>
        <taxon>Papaveraceae</taxon>
        <taxon>Papaveroideae</taxon>
        <taxon>Papaver</taxon>
    </lineage>
</organism>